<dbReference type="FunFam" id="3.30.200.20:FF:000034">
    <property type="entry name" value="Kinase suppressor of Ras 1"/>
    <property type="match status" value="1"/>
</dbReference>
<dbReference type="InterPro" id="IPR000719">
    <property type="entry name" value="Prot_kinase_dom"/>
</dbReference>
<dbReference type="GO" id="GO:0005524">
    <property type="term" value="F:ATP binding"/>
    <property type="evidence" value="ECO:0007669"/>
    <property type="project" value="UniProtKB-UniRule"/>
</dbReference>
<evidence type="ECO:0000256" key="7">
    <source>
        <dbReference type="ARBA" id="ARBA00048679"/>
    </source>
</evidence>
<dbReference type="SMART" id="SM00220">
    <property type="entry name" value="S_TKc"/>
    <property type="match status" value="1"/>
</dbReference>
<dbReference type="PROSITE" id="PS00108">
    <property type="entry name" value="PROTEIN_KINASE_ST"/>
    <property type="match status" value="1"/>
</dbReference>
<feature type="binding site" evidence="8">
    <location>
        <position position="768"/>
    </location>
    <ligand>
        <name>ATP</name>
        <dbReference type="ChEBI" id="CHEBI:30616"/>
    </ligand>
</feature>
<feature type="region of interest" description="Disordered" evidence="9">
    <location>
        <begin position="288"/>
        <end position="329"/>
    </location>
</feature>
<keyword evidence="3 8" id="KW-0547">Nucleotide-binding</keyword>
<dbReference type="InterPro" id="IPR051681">
    <property type="entry name" value="Ser/Thr_Kinases-Pseudokinases"/>
</dbReference>
<dbReference type="InterPro" id="IPR008271">
    <property type="entry name" value="Ser/Thr_kinase_AS"/>
</dbReference>
<dbReference type="InterPro" id="IPR017441">
    <property type="entry name" value="Protein_kinase_ATP_BS"/>
</dbReference>
<evidence type="ECO:0000256" key="4">
    <source>
        <dbReference type="ARBA" id="ARBA00022777"/>
    </source>
</evidence>
<evidence type="ECO:0000259" key="11">
    <source>
        <dbReference type="PROSITE" id="PS50011"/>
    </source>
</evidence>
<keyword evidence="10" id="KW-1133">Transmembrane helix</keyword>
<evidence type="ECO:0000256" key="6">
    <source>
        <dbReference type="ARBA" id="ARBA00047899"/>
    </source>
</evidence>
<dbReference type="CDD" id="cd13999">
    <property type="entry name" value="STKc_MAP3K-like"/>
    <property type="match status" value="1"/>
</dbReference>
<accession>A0ABD3NCA4</accession>
<dbReference type="AlphaFoldDB" id="A0ABD3NCA4"/>
<evidence type="ECO:0000256" key="2">
    <source>
        <dbReference type="ARBA" id="ARBA00022679"/>
    </source>
</evidence>
<dbReference type="PROSITE" id="PS00107">
    <property type="entry name" value="PROTEIN_KINASE_ATP"/>
    <property type="match status" value="1"/>
</dbReference>
<feature type="compositionally biased region" description="Basic and acidic residues" evidence="9">
    <location>
        <begin position="80"/>
        <end position="92"/>
    </location>
</feature>
<dbReference type="PANTHER" id="PTHR44329:SF288">
    <property type="entry name" value="MITOGEN-ACTIVATED PROTEIN KINASE KINASE KINASE 20"/>
    <property type="match status" value="1"/>
</dbReference>
<keyword evidence="1" id="KW-0723">Serine/threonine-protein kinase</keyword>
<feature type="region of interest" description="Disordered" evidence="9">
    <location>
        <begin position="691"/>
        <end position="714"/>
    </location>
</feature>
<gene>
    <name evidence="12" type="ORF">ACHAWO_010128</name>
</gene>
<dbReference type="Proteomes" id="UP001530400">
    <property type="component" value="Unassembled WGS sequence"/>
</dbReference>
<dbReference type="PROSITE" id="PS50011">
    <property type="entry name" value="PROTEIN_KINASE_DOM"/>
    <property type="match status" value="1"/>
</dbReference>
<dbReference type="PANTHER" id="PTHR44329">
    <property type="entry name" value="SERINE/THREONINE-PROTEIN KINASE TNNI3K-RELATED"/>
    <property type="match status" value="1"/>
</dbReference>
<proteinExistence type="predicted"/>
<dbReference type="Gene3D" id="3.30.200.20">
    <property type="entry name" value="Phosphorylase Kinase, domain 1"/>
    <property type="match status" value="1"/>
</dbReference>
<feature type="compositionally biased region" description="Basic and acidic residues" evidence="9">
    <location>
        <begin position="691"/>
        <end position="700"/>
    </location>
</feature>
<dbReference type="Gene3D" id="1.10.510.10">
    <property type="entry name" value="Transferase(Phosphotransferase) domain 1"/>
    <property type="match status" value="1"/>
</dbReference>
<evidence type="ECO:0000256" key="3">
    <source>
        <dbReference type="ARBA" id="ARBA00022741"/>
    </source>
</evidence>
<feature type="region of interest" description="Disordered" evidence="9">
    <location>
        <begin position="856"/>
        <end position="880"/>
    </location>
</feature>
<feature type="compositionally biased region" description="Low complexity" evidence="9">
    <location>
        <begin position="297"/>
        <end position="308"/>
    </location>
</feature>
<evidence type="ECO:0000256" key="1">
    <source>
        <dbReference type="ARBA" id="ARBA00022527"/>
    </source>
</evidence>
<keyword evidence="13" id="KW-1185">Reference proteome</keyword>
<feature type="compositionally biased region" description="Low complexity" evidence="9">
    <location>
        <begin position="317"/>
        <end position="329"/>
    </location>
</feature>
<dbReference type="Pfam" id="PF07714">
    <property type="entry name" value="PK_Tyr_Ser-Thr"/>
    <property type="match status" value="1"/>
</dbReference>
<keyword evidence="2" id="KW-0808">Transferase</keyword>
<comment type="catalytic activity">
    <reaction evidence="7">
        <text>L-seryl-[protein] + ATP = O-phospho-L-seryl-[protein] + ADP + H(+)</text>
        <dbReference type="Rhea" id="RHEA:17989"/>
        <dbReference type="Rhea" id="RHEA-COMP:9863"/>
        <dbReference type="Rhea" id="RHEA-COMP:11604"/>
        <dbReference type="ChEBI" id="CHEBI:15378"/>
        <dbReference type="ChEBI" id="CHEBI:29999"/>
        <dbReference type="ChEBI" id="CHEBI:30616"/>
        <dbReference type="ChEBI" id="CHEBI:83421"/>
        <dbReference type="ChEBI" id="CHEBI:456216"/>
        <dbReference type="EC" id="2.7.11.1"/>
    </reaction>
</comment>
<evidence type="ECO:0000256" key="9">
    <source>
        <dbReference type="SAM" id="MobiDB-lite"/>
    </source>
</evidence>
<keyword evidence="10" id="KW-0472">Membrane</keyword>
<evidence type="ECO:0000313" key="13">
    <source>
        <dbReference type="Proteomes" id="UP001530400"/>
    </source>
</evidence>
<evidence type="ECO:0000313" key="12">
    <source>
        <dbReference type="EMBL" id="KAL3773689.1"/>
    </source>
</evidence>
<keyword evidence="4" id="KW-0418">Kinase</keyword>
<keyword evidence="10" id="KW-0812">Transmembrane</keyword>
<dbReference type="InterPro" id="IPR001245">
    <property type="entry name" value="Ser-Thr/Tyr_kinase_cat_dom"/>
</dbReference>
<dbReference type="SUPFAM" id="SSF56112">
    <property type="entry name" value="Protein kinase-like (PK-like)"/>
    <property type="match status" value="1"/>
</dbReference>
<feature type="domain" description="Protein kinase" evidence="11">
    <location>
        <begin position="741"/>
        <end position="1060"/>
    </location>
</feature>
<feature type="region of interest" description="Disordered" evidence="9">
    <location>
        <begin position="116"/>
        <end position="142"/>
    </location>
</feature>
<evidence type="ECO:0000256" key="10">
    <source>
        <dbReference type="SAM" id="Phobius"/>
    </source>
</evidence>
<comment type="caution">
    <text evidence="12">The sequence shown here is derived from an EMBL/GenBank/DDBJ whole genome shotgun (WGS) entry which is preliminary data.</text>
</comment>
<comment type="catalytic activity">
    <reaction evidence="6">
        <text>L-threonyl-[protein] + ATP = O-phospho-L-threonyl-[protein] + ADP + H(+)</text>
        <dbReference type="Rhea" id="RHEA:46608"/>
        <dbReference type="Rhea" id="RHEA-COMP:11060"/>
        <dbReference type="Rhea" id="RHEA-COMP:11605"/>
        <dbReference type="ChEBI" id="CHEBI:15378"/>
        <dbReference type="ChEBI" id="CHEBI:30013"/>
        <dbReference type="ChEBI" id="CHEBI:30616"/>
        <dbReference type="ChEBI" id="CHEBI:61977"/>
        <dbReference type="ChEBI" id="CHEBI:456216"/>
        <dbReference type="EC" id="2.7.11.1"/>
    </reaction>
</comment>
<protein>
    <recommendedName>
        <fullName evidence="11">Protein kinase domain-containing protein</fullName>
    </recommendedName>
</protein>
<organism evidence="12 13">
    <name type="scientific">Cyclotella atomus</name>
    <dbReference type="NCBI Taxonomy" id="382360"/>
    <lineage>
        <taxon>Eukaryota</taxon>
        <taxon>Sar</taxon>
        <taxon>Stramenopiles</taxon>
        <taxon>Ochrophyta</taxon>
        <taxon>Bacillariophyta</taxon>
        <taxon>Coscinodiscophyceae</taxon>
        <taxon>Thalassiosirophycidae</taxon>
        <taxon>Stephanodiscales</taxon>
        <taxon>Stephanodiscaceae</taxon>
        <taxon>Cyclotella</taxon>
    </lineage>
</organism>
<dbReference type="EMBL" id="JALLPJ020001224">
    <property type="protein sequence ID" value="KAL3773689.1"/>
    <property type="molecule type" value="Genomic_DNA"/>
</dbReference>
<dbReference type="GO" id="GO:0004674">
    <property type="term" value="F:protein serine/threonine kinase activity"/>
    <property type="evidence" value="ECO:0007669"/>
    <property type="project" value="UniProtKB-KW"/>
</dbReference>
<name>A0ABD3NCA4_9STRA</name>
<evidence type="ECO:0000256" key="8">
    <source>
        <dbReference type="PROSITE-ProRule" id="PRU10141"/>
    </source>
</evidence>
<feature type="region of interest" description="Disordered" evidence="9">
    <location>
        <begin position="637"/>
        <end position="661"/>
    </location>
</feature>
<feature type="transmembrane region" description="Helical" evidence="10">
    <location>
        <begin position="162"/>
        <end position="182"/>
    </location>
</feature>
<evidence type="ECO:0000256" key="5">
    <source>
        <dbReference type="ARBA" id="ARBA00022840"/>
    </source>
</evidence>
<sequence>MARNLNQHNEAKRLHYYTPGLGDGSVHVQNQQQQQGLRGRKRTRAEQDNGHITPSFRKSLDRASSNNNGFLSGDTAADTSLHHSREGQDHYTARHPQNINNEYIIKSGESITNPIDDTDIFDASSNNNRRTSTDNYLQDNTPNHGLRIGNTMTVTSDGTWQLSVLVLFAIIGLLIALFIHFITTTDPSSQSNTLFRSRRIKKGPYKSPNYRKKTDEWSDDADVEEDYDYPLDSTAEEGVVASATELLSSGNNTNYTKKRIPPSPIPPNDPMAHLYHKIYKDGNNFRQQESRLRKSATSQQQQPFQTPSRMSATHPYSPSVVSSSNNRNVGNRSFQLRTAMANSSSGYVGMRSPTIDPFPRIDNTTSMLPCPPYLDSGVGSGLEGFEHSVAMNKRTDDREDRIINNETNHESISSNSWAGSFETEAIDDDEEPTMTGHARVKPMGTFTPTDSFVAMPSMMDSEEDKHDSFNSNVVFHTPPLTDETAFEEYNNTMPPSSSTDYIPSFTTPEKELLSPRRLSRGISSDIMDFPTPRVENSTTKREIDKQIVEAHSQMAGFALPFDEVDNSQTDDGSDDPLRFLRDLQGVPVVPNLNASPQSGDTQRSIDAPRSVLLEELHLIRMESGVQGPRWVSEMEAPPKGTTARPFISSAPSTGSPSKHGGQNYMHPMFGHEESAWCEPVSPEVLEQRRQVSENEAKLREASSVMDPECDPRNGIQHVRNDLTEASDTSSSLSSKILFSELKLLEVIGGGGFGQVWSAKWKGTPVAVKVLTGAAQAETVPKAVIEEFIAEINMVSGMRHPNICLFMGACLDPPNRAIVTELCENGSLWDALRNPLLPPYQPADGMTRSAWPLELYDTLNRPPTTPKRTRQDTGNPPMAPAGSWPWILVKRVASGTARGMCYLHSGNPPVLHRDLKSANILLDESYTAKLADFGLSRLKAVRSGMTGNCGTVQWMAPEVLCNEDYAEPADVFSYGIILWEMLTRECPYEGMTPIQCALSVLNENNRPKIPEWCPQSFRALIKNCVERNPKDRPTFNQILAALDRDSIRSTTGIRPSLHPVTINCIADALLQRSKPSNDGTNSNVIDIAQSQKPIETAILAGSIAMNAIQQRQSASLLDETTDSFTMEESNVISGRVVGVVMRMRELEHQLRSKVGKADHVWKYGEEMNYGLLKQECNVDTIQLNHELEKTLGDNLKMNPLLRMNRAECLLALFIETVEKPKLEMVGEEVPGGSLVDFIDGDRLEVLFKE</sequence>
<keyword evidence="5 8" id="KW-0067">ATP-binding</keyword>
<reference evidence="12 13" key="1">
    <citation type="submission" date="2024-10" db="EMBL/GenBank/DDBJ databases">
        <title>Updated reference genomes for cyclostephanoid diatoms.</title>
        <authorList>
            <person name="Roberts W.R."/>
            <person name="Alverson A.J."/>
        </authorList>
    </citation>
    <scope>NUCLEOTIDE SEQUENCE [LARGE SCALE GENOMIC DNA]</scope>
    <source>
        <strain evidence="12 13">AJA010-31</strain>
    </source>
</reference>
<dbReference type="InterPro" id="IPR011009">
    <property type="entry name" value="Kinase-like_dom_sf"/>
</dbReference>
<feature type="region of interest" description="Disordered" evidence="9">
    <location>
        <begin position="16"/>
        <end position="99"/>
    </location>
</feature>